<dbReference type="Pfam" id="PF17766">
    <property type="entry name" value="fn3_6"/>
    <property type="match status" value="1"/>
</dbReference>
<evidence type="ECO:0000259" key="11">
    <source>
        <dbReference type="Pfam" id="PF05922"/>
    </source>
</evidence>
<feature type="domain" description="Inhibitor I9" evidence="11">
    <location>
        <begin position="33"/>
        <end position="115"/>
    </location>
</feature>
<dbReference type="PRINTS" id="PR00723">
    <property type="entry name" value="SUBTILISIN"/>
</dbReference>
<dbReference type="InterPro" id="IPR015500">
    <property type="entry name" value="Peptidase_S8_subtilisin-rel"/>
</dbReference>
<dbReference type="Gene3D" id="3.30.70.80">
    <property type="entry name" value="Peptidase S8 propeptide/proteinase inhibitor I9"/>
    <property type="match status" value="1"/>
</dbReference>
<name>A0AAD3NVE6_CRYJA</name>
<evidence type="ECO:0000313" key="13">
    <source>
        <dbReference type="EMBL" id="GLJ59818.1"/>
    </source>
</evidence>
<sequence>MAGTAITHLLFPFIFILILLSTAASRHLNEKLYVVYMGDITSPDIQDYSQTAATESHLSLLHSLLESHEAAEQSLVHSYWKSFNGFAAWLSSSHVEHLSNTDGVVSVFESKNAQLLTSRSWDFVGLPLSQQTNDLEYQSDVIVGMLDTGVWPESESFNDAGLGPIPSKWRGACQTTSDFKACNKKIIGAKFYYKGLGSQPAAGEFTSPRDSNGHGTHTSSTAAGSIVRNGSLFGLAQGDVRGGVPGARVAIYKVCWLDSCSDVDILAAFDDAIHDGVDVISVSIGHSGSLFFPLEYFKDSIAIGAFHSMKRGILTSNAACNDGFEGSVCNYSPWSLTVAANTIDRQFKAQLTLGNQTSFEGRVINTFTMEQPWYPLVYGGDAANISGGFSSEDSSGCGLYSLDRSKVEGKIVLCYLANPTDLPDGGVYVSGGAGAIIMYDPMNDTAFSFMVPATVISSEQGEIVRSYINSTRSPIANIAKNVAGNDLPAPIIASFSSKGPSGITPDLLKPDITAPGVDILAAWSKVAPMSQDPLDKRAVDFNIVSGTSMACPHATGAAAYVKSFHPDWSPAAIKSALMTTASTLDATLDGNGAAELGYGAGQINPLKATNPGLVYDADANSYINMLCSQGYNETSLRLLTGEFISCPSNLSKNGVWELNYPSIMVISNASEPFLAQFPRTVTNVGPAKSTYEAKIEAPFGMNVTVEPDTLTFTSSNQKMSYNVKIESRIVPDDYALLSGALTWSYDNYSVRSPILVYYNVKQ</sequence>
<feature type="domain" description="Peptidase S8/S53" evidence="10">
    <location>
        <begin position="139"/>
        <end position="600"/>
    </location>
</feature>
<evidence type="ECO:0000256" key="9">
    <source>
        <dbReference type="SAM" id="SignalP"/>
    </source>
</evidence>
<evidence type="ECO:0000259" key="12">
    <source>
        <dbReference type="Pfam" id="PF17766"/>
    </source>
</evidence>
<dbReference type="GO" id="GO:0004252">
    <property type="term" value="F:serine-type endopeptidase activity"/>
    <property type="evidence" value="ECO:0007669"/>
    <property type="project" value="UniProtKB-UniRule"/>
</dbReference>
<feature type="compositionally biased region" description="Polar residues" evidence="8">
    <location>
        <begin position="208"/>
        <end position="222"/>
    </location>
</feature>
<keyword evidence="3 9" id="KW-0732">Signal</keyword>
<dbReference type="Gene3D" id="3.50.30.30">
    <property type="match status" value="1"/>
</dbReference>
<dbReference type="SUPFAM" id="SSF52743">
    <property type="entry name" value="Subtilisin-like"/>
    <property type="match status" value="1"/>
</dbReference>
<dbReference type="CDD" id="cd04852">
    <property type="entry name" value="Peptidases_S8_3"/>
    <property type="match status" value="1"/>
</dbReference>
<feature type="region of interest" description="Disordered" evidence="8">
    <location>
        <begin position="203"/>
        <end position="222"/>
    </location>
</feature>
<dbReference type="InterPro" id="IPR034197">
    <property type="entry name" value="Peptidases_S8_3"/>
</dbReference>
<dbReference type="EMBL" id="BSEH01001665">
    <property type="protein sequence ID" value="GLJ59818.1"/>
    <property type="molecule type" value="Genomic_DNA"/>
</dbReference>
<dbReference type="InterPro" id="IPR023828">
    <property type="entry name" value="Peptidase_S8_Ser-AS"/>
</dbReference>
<evidence type="ECO:0000256" key="1">
    <source>
        <dbReference type="ARBA" id="ARBA00011073"/>
    </source>
</evidence>
<keyword evidence="2 7" id="KW-0645">Protease</keyword>
<dbReference type="Pfam" id="PF00082">
    <property type="entry name" value="Peptidase_S8"/>
    <property type="match status" value="1"/>
</dbReference>
<reference evidence="13" key="1">
    <citation type="submission" date="2022-12" db="EMBL/GenBank/DDBJ databases">
        <title>Chromosome-Level Genome Assembly of Japanese Cedar (Cryptomeriajaponica D. Don).</title>
        <authorList>
            <person name="Fujino T."/>
            <person name="Yamaguchi K."/>
            <person name="Yokoyama T."/>
            <person name="Hamanaka T."/>
            <person name="Harazono Y."/>
            <person name="Kamada H."/>
            <person name="Kobayashi W."/>
            <person name="Ujino-Ihara T."/>
            <person name="Uchiyama K."/>
            <person name="Matsumoto A."/>
            <person name="Izuno A."/>
            <person name="Tsumura Y."/>
            <person name="Toyoda A."/>
            <person name="Shigenobu S."/>
            <person name="Moriguchi Y."/>
            <person name="Ueno S."/>
            <person name="Kasahara M."/>
        </authorList>
    </citation>
    <scope>NUCLEOTIDE SEQUENCE</scope>
</reference>
<evidence type="ECO:0008006" key="15">
    <source>
        <dbReference type="Google" id="ProtNLM"/>
    </source>
</evidence>
<keyword evidence="14" id="KW-1185">Reference proteome</keyword>
<proteinExistence type="inferred from homology"/>
<dbReference type="InterPro" id="IPR045051">
    <property type="entry name" value="SBT"/>
</dbReference>
<dbReference type="AlphaFoldDB" id="A0AAD3NVE6"/>
<dbReference type="FunFam" id="3.40.50.200:FF:000006">
    <property type="entry name" value="Subtilisin-like protease SBT1.5"/>
    <property type="match status" value="1"/>
</dbReference>
<feature type="signal peptide" evidence="9">
    <location>
        <begin position="1"/>
        <end position="25"/>
    </location>
</feature>
<dbReference type="InterPro" id="IPR010259">
    <property type="entry name" value="S8pro/Inhibitor_I9"/>
</dbReference>
<evidence type="ECO:0000256" key="2">
    <source>
        <dbReference type="ARBA" id="ARBA00022670"/>
    </source>
</evidence>
<dbReference type="InterPro" id="IPR000209">
    <property type="entry name" value="Peptidase_S8/S53_dom"/>
</dbReference>
<evidence type="ECO:0000256" key="7">
    <source>
        <dbReference type="PROSITE-ProRule" id="PRU01240"/>
    </source>
</evidence>
<dbReference type="FunFam" id="3.30.70.80:FF:000002">
    <property type="entry name" value="Subtilisin-like protease SBT5.3"/>
    <property type="match status" value="1"/>
</dbReference>
<evidence type="ECO:0000256" key="6">
    <source>
        <dbReference type="PIRSR" id="PIRSR615500-1"/>
    </source>
</evidence>
<evidence type="ECO:0000256" key="5">
    <source>
        <dbReference type="ARBA" id="ARBA00022825"/>
    </source>
</evidence>
<comment type="similarity">
    <text evidence="1 7">Belongs to the peptidase S8 family.</text>
</comment>
<keyword evidence="5 7" id="KW-0720">Serine protease</keyword>
<evidence type="ECO:0000256" key="8">
    <source>
        <dbReference type="SAM" id="MobiDB-lite"/>
    </source>
</evidence>
<dbReference type="PROSITE" id="PS51892">
    <property type="entry name" value="SUBTILASE"/>
    <property type="match status" value="1"/>
</dbReference>
<comment type="caution">
    <text evidence="13">The sequence shown here is derived from an EMBL/GenBank/DDBJ whole genome shotgun (WGS) entry which is preliminary data.</text>
</comment>
<gene>
    <name evidence="13" type="ORF">SUGI_1524120</name>
</gene>
<dbReference type="PROSITE" id="PS00138">
    <property type="entry name" value="SUBTILASE_SER"/>
    <property type="match status" value="1"/>
</dbReference>
<dbReference type="InterPro" id="IPR037045">
    <property type="entry name" value="S8pro/Inhibitor_I9_sf"/>
</dbReference>
<dbReference type="CDD" id="cd02120">
    <property type="entry name" value="PA_subtilisin_like"/>
    <property type="match status" value="1"/>
</dbReference>
<evidence type="ECO:0000313" key="14">
    <source>
        <dbReference type="Proteomes" id="UP001234787"/>
    </source>
</evidence>
<evidence type="ECO:0000256" key="4">
    <source>
        <dbReference type="ARBA" id="ARBA00022801"/>
    </source>
</evidence>
<dbReference type="Pfam" id="PF05922">
    <property type="entry name" value="Inhibitor_I9"/>
    <property type="match status" value="1"/>
</dbReference>
<dbReference type="Proteomes" id="UP001234787">
    <property type="component" value="Unassembled WGS sequence"/>
</dbReference>
<dbReference type="Gene3D" id="3.40.50.200">
    <property type="entry name" value="Peptidase S8/S53 domain"/>
    <property type="match status" value="1"/>
</dbReference>
<organism evidence="13 14">
    <name type="scientific">Cryptomeria japonica</name>
    <name type="common">Japanese cedar</name>
    <name type="synonym">Cupressus japonica</name>
    <dbReference type="NCBI Taxonomy" id="3369"/>
    <lineage>
        <taxon>Eukaryota</taxon>
        <taxon>Viridiplantae</taxon>
        <taxon>Streptophyta</taxon>
        <taxon>Embryophyta</taxon>
        <taxon>Tracheophyta</taxon>
        <taxon>Spermatophyta</taxon>
        <taxon>Pinopsida</taxon>
        <taxon>Pinidae</taxon>
        <taxon>Conifers II</taxon>
        <taxon>Cupressales</taxon>
        <taxon>Cupressaceae</taxon>
        <taxon>Cryptomeria</taxon>
    </lineage>
</organism>
<feature type="active site" description="Charge relay system" evidence="6 7">
    <location>
        <position position="214"/>
    </location>
</feature>
<evidence type="ECO:0000259" key="10">
    <source>
        <dbReference type="Pfam" id="PF00082"/>
    </source>
</evidence>
<keyword evidence="4 7" id="KW-0378">Hydrolase</keyword>
<feature type="chain" id="PRO_5042215882" description="Cucumisin" evidence="9">
    <location>
        <begin position="26"/>
        <end position="762"/>
    </location>
</feature>
<protein>
    <recommendedName>
        <fullName evidence="15">Cucumisin</fullName>
    </recommendedName>
</protein>
<dbReference type="Gene3D" id="2.60.40.2310">
    <property type="match status" value="1"/>
</dbReference>
<accession>A0AAD3NVE6</accession>
<dbReference type="InterPro" id="IPR036852">
    <property type="entry name" value="Peptidase_S8/S53_dom_sf"/>
</dbReference>
<evidence type="ECO:0000256" key="3">
    <source>
        <dbReference type="ARBA" id="ARBA00022729"/>
    </source>
</evidence>
<feature type="active site" description="Charge relay system" evidence="6 7">
    <location>
        <position position="548"/>
    </location>
</feature>
<feature type="domain" description="Subtilisin-like protease fibronectin type-III" evidence="12">
    <location>
        <begin position="657"/>
        <end position="756"/>
    </location>
</feature>
<dbReference type="InterPro" id="IPR041469">
    <property type="entry name" value="Subtilisin-like_FN3"/>
</dbReference>
<dbReference type="GO" id="GO:0006508">
    <property type="term" value="P:proteolysis"/>
    <property type="evidence" value="ECO:0007669"/>
    <property type="project" value="UniProtKB-KW"/>
</dbReference>
<feature type="active site" description="Charge relay system" evidence="6 7">
    <location>
        <position position="147"/>
    </location>
</feature>
<dbReference type="PANTHER" id="PTHR10795">
    <property type="entry name" value="PROPROTEIN CONVERTASE SUBTILISIN/KEXIN"/>
    <property type="match status" value="1"/>
</dbReference>